<feature type="domain" description="DUF7477" evidence="2">
    <location>
        <begin position="95"/>
        <end position="144"/>
    </location>
</feature>
<evidence type="ECO:0000256" key="1">
    <source>
        <dbReference type="SAM" id="Phobius"/>
    </source>
</evidence>
<evidence type="ECO:0000313" key="4">
    <source>
        <dbReference type="Proteomes" id="UP000187406"/>
    </source>
</evidence>
<name>A0A1Q3ALA2_CEPFO</name>
<evidence type="ECO:0000313" key="3">
    <source>
        <dbReference type="EMBL" id="GAV56488.1"/>
    </source>
</evidence>
<dbReference type="AlphaFoldDB" id="A0A1Q3ALA2"/>
<reference evidence="4" key="1">
    <citation type="submission" date="2016-04" db="EMBL/GenBank/DDBJ databases">
        <title>Cephalotus genome sequencing.</title>
        <authorList>
            <person name="Fukushima K."/>
            <person name="Hasebe M."/>
            <person name="Fang X."/>
        </authorList>
    </citation>
    <scope>NUCLEOTIDE SEQUENCE [LARGE SCALE GENOMIC DNA]</scope>
    <source>
        <strain evidence="4">cv. St1</strain>
    </source>
</reference>
<feature type="transmembrane region" description="Helical" evidence="1">
    <location>
        <begin position="139"/>
        <end position="156"/>
    </location>
</feature>
<feature type="domain" description="DUF7477" evidence="2">
    <location>
        <begin position="210"/>
        <end position="337"/>
    </location>
</feature>
<keyword evidence="1" id="KW-0472">Membrane</keyword>
<evidence type="ECO:0000259" key="2">
    <source>
        <dbReference type="Pfam" id="PF24289"/>
    </source>
</evidence>
<keyword evidence="4" id="KW-1185">Reference proteome</keyword>
<proteinExistence type="predicted"/>
<dbReference type="InParanoid" id="A0A1Q3ALA2"/>
<dbReference type="InterPro" id="IPR055900">
    <property type="entry name" value="DUF7477"/>
</dbReference>
<dbReference type="Gene3D" id="1.10.510.10">
    <property type="entry name" value="Transferase(Phosphotransferase) domain 1"/>
    <property type="match status" value="1"/>
</dbReference>
<dbReference type="Pfam" id="PF24289">
    <property type="entry name" value="DUF7477"/>
    <property type="match status" value="2"/>
</dbReference>
<feature type="transmembrane region" description="Helical" evidence="1">
    <location>
        <begin position="12"/>
        <end position="27"/>
    </location>
</feature>
<keyword evidence="1" id="KW-1133">Transmembrane helix</keyword>
<gene>
    <name evidence="3" type="ORF">CFOL_v3_00030</name>
</gene>
<comment type="caution">
    <text evidence="3">The sequence shown here is derived from an EMBL/GenBank/DDBJ whole genome shotgun (WGS) entry which is preliminary data.</text>
</comment>
<accession>A0A1Q3ALA2</accession>
<dbReference type="EMBL" id="BDDD01000001">
    <property type="protein sequence ID" value="GAV56488.1"/>
    <property type="molecule type" value="Genomic_DNA"/>
</dbReference>
<protein>
    <recommendedName>
        <fullName evidence="2">DUF7477 domain-containing protein</fullName>
    </recommendedName>
</protein>
<dbReference type="STRING" id="3775.A0A1Q3ALA2"/>
<dbReference type="Proteomes" id="UP000187406">
    <property type="component" value="Unassembled WGS sequence"/>
</dbReference>
<organism evidence="3 4">
    <name type="scientific">Cephalotus follicularis</name>
    <name type="common">Albany pitcher plant</name>
    <dbReference type="NCBI Taxonomy" id="3775"/>
    <lineage>
        <taxon>Eukaryota</taxon>
        <taxon>Viridiplantae</taxon>
        <taxon>Streptophyta</taxon>
        <taxon>Embryophyta</taxon>
        <taxon>Tracheophyta</taxon>
        <taxon>Spermatophyta</taxon>
        <taxon>Magnoliopsida</taxon>
        <taxon>eudicotyledons</taxon>
        <taxon>Gunneridae</taxon>
        <taxon>Pentapetalae</taxon>
        <taxon>rosids</taxon>
        <taxon>fabids</taxon>
        <taxon>Oxalidales</taxon>
        <taxon>Cephalotaceae</taxon>
        <taxon>Cephalotus</taxon>
    </lineage>
</organism>
<sequence length="352" mass="40073">MVTLIIDTLYKYIYFSYMSFSGFLVCKKKMASSPQMLCGLCPPAFVQFLEMVTNMRFDEEPNYSKLISLFGNCISSNASLRPILTDGATKVIAGVSQKRGRQLVELEDGEQLRKKVRLGTPASQWISVYNSRSSMKQSFIYRLMLNSTSYCIIFIVKEVYRVFTCLMQLFLKFPGRSAWLNSSMLGTYGAKRFTKTYCLCCQIDRTPSPCGSTCGQRTVGAKQRTSYTQQSYKVSDVFPFKLINNKWKEGFVTSMITSGSKWGVVMSRNAGYSNQVVELDFLYPSEGIHKRWENGYRITSTIVDQATFILGTPKKKSQDVAQETLRTSVFSGTHVKVHLLETVERLRSKKWT</sequence>
<dbReference type="OrthoDB" id="1890401at2759"/>
<keyword evidence="1" id="KW-0812">Transmembrane</keyword>